<reference evidence="2 3" key="1">
    <citation type="submission" date="2015-04" db="EMBL/GenBank/DDBJ databases">
        <title>Draft genome of the roundworm Trichinella nativa.</title>
        <authorList>
            <person name="Mitreva M."/>
        </authorList>
    </citation>
    <scope>NUCLEOTIDE SEQUENCE [LARGE SCALE GENOMIC DNA]</scope>
    <source>
        <strain evidence="2 3">ISS45</strain>
    </source>
</reference>
<proteinExistence type="predicted"/>
<evidence type="ECO:0000256" key="1">
    <source>
        <dbReference type="SAM" id="MobiDB-lite"/>
    </source>
</evidence>
<dbReference type="EMBL" id="LVZM01001522">
    <property type="protein sequence ID" value="OUC49171.1"/>
    <property type="molecule type" value="Genomic_DNA"/>
</dbReference>
<evidence type="ECO:0000313" key="2">
    <source>
        <dbReference type="EMBL" id="OUC49171.1"/>
    </source>
</evidence>
<dbReference type="AlphaFoldDB" id="A0A1Y3EVK4"/>
<comment type="caution">
    <text evidence="2">The sequence shown here is derived from an EMBL/GenBank/DDBJ whole genome shotgun (WGS) entry which is preliminary data.</text>
</comment>
<gene>
    <name evidence="2" type="ORF">D917_05642</name>
</gene>
<accession>A0A1Y3EVK4</accession>
<feature type="non-terminal residue" evidence="2">
    <location>
        <position position="1"/>
    </location>
</feature>
<protein>
    <submittedName>
        <fullName evidence="2">Uncharacterized protein</fullName>
    </submittedName>
</protein>
<dbReference type="Proteomes" id="UP000243006">
    <property type="component" value="Unassembled WGS sequence"/>
</dbReference>
<sequence>LIKQRAEVAAASHNWTSVGLLTAALNSSPPRTTIVQQMLHVEASRAYFNDDIGDGKILNNRRRRKICPNQHISISNHSPPTDQNLPSALIEIVVQILLLHQTRGQIHVVITSTTPIPRRNLFRAIQPDFKFCQIVTNNENCTSNETADHANHGPQIKMPHTSAKKPTMSCNLSRNNQNSNLKIQNHSTLPC</sequence>
<feature type="region of interest" description="Disordered" evidence="1">
    <location>
        <begin position="145"/>
        <end position="191"/>
    </location>
</feature>
<organism evidence="2 3">
    <name type="scientific">Trichinella nativa</name>
    <dbReference type="NCBI Taxonomy" id="6335"/>
    <lineage>
        <taxon>Eukaryota</taxon>
        <taxon>Metazoa</taxon>
        <taxon>Ecdysozoa</taxon>
        <taxon>Nematoda</taxon>
        <taxon>Enoplea</taxon>
        <taxon>Dorylaimia</taxon>
        <taxon>Trichinellida</taxon>
        <taxon>Trichinellidae</taxon>
        <taxon>Trichinella</taxon>
    </lineage>
</organism>
<evidence type="ECO:0000313" key="3">
    <source>
        <dbReference type="Proteomes" id="UP000243006"/>
    </source>
</evidence>
<name>A0A1Y3EVK4_9BILA</name>
<feature type="compositionally biased region" description="Polar residues" evidence="1">
    <location>
        <begin position="168"/>
        <end position="191"/>
    </location>
</feature>